<keyword evidence="1" id="KW-0472">Membrane</keyword>
<evidence type="ECO:0000256" key="1">
    <source>
        <dbReference type="SAM" id="Phobius"/>
    </source>
</evidence>
<proteinExistence type="predicted"/>
<accession>A0A7G7MSN7</accession>
<keyword evidence="1" id="KW-1133">Transmembrane helix</keyword>
<evidence type="ECO:0000313" key="2">
    <source>
        <dbReference type="EMBL" id="QNG55798.1"/>
    </source>
</evidence>
<dbReference type="KEGG" id="ppel:H6H00_23305"/>
<dbReference type="InterPro" id="IPR013901">
    <property type="entry name" value="Anthrone_oxy"/>
</dbReference>
<dbReference type="Pfam" id="PF08592">
    <property type="entry name" value="Anthrone_oxy"/>
    <property type="match status" value="1"/>
</dbReference>
<gene>
    <name evidence="2" type="ORF">H6H00_23305</name>
</gene>
<reference evidence="2 3" key="1">
    <citation type="submission" date="2020-08" db="EMBL/GenBank/DDBJ databases">
        <authorList>
            <person name="Mo P."/>
        </authorList>
    </citation>
    <scope>NUCLEOTIDE SEQUENCE [LARGE SCALE GENOMIC DNA]</scope>
    <source>
        <strain evidence="2 3">CGMCC 4.1532</strain>
    </source>
</reference>
<dbReference type="AlphaFoldDB" id="A0A7G7MSN7"/>
<protein>
    <submittedName>
        <fullName evidence="2">DUF1772 domain-containing protein</fullName>
    </submittedName>
</protein>
<feature type="transmembrane region" description="Helical" evidence="1">
    <location>
        <begin position="54"/>
        <end position="77"/>
    </location>
</feature>
<organism evidence="2 3">
    <name type="scientific">Pseudonocardia petroleophila</name>
    <dbReference type="NCBI Taxonomy" id="37331"/>
    <lineage>
        <taxon>Bacteria</taxon>
        <taxon>Bacillati</taxon>
        <taxon>Actinomycetota</taxon>
        <taxon>Actinomycetes</taxon>
        <taxon>Pseudonocardiales</taxon>
        <taxon>Pseudonocardiaceae</taxon>
        <taxon>Pseudonocardia</taxon>
    </lineage>
</organism>
<sequence>MAALGRLPGRDGAAAMRAINAAVLNPVFLGMFVGTGLACAALVVGVAVTGGSALPVLGAALYLAGVLGVTAAVNVPLNDALAAGAVDWDRYRARWTRWNHVRTLAGTAGLVLLLLG</sequence>
<keyword evidence="3" id="KW-1185">Reference proteome</keyword>
<keyword evidence="1" id="KW-0812">Transmembrane</keyword>
<dbReference type="Proteomes" id="UP000515728">
    <property type="component" value="Chromosome"/>
</dbReference>
<feature type="transmembrane region" description="Helical" evidence="1">
    <location>
        <begin position="21"/>
        <end position="48"/>
    </location>
</feature>
<dbReference type="EMBL" id="CP060131">
    <property type="protein sequence ID" value="QNG55798.1"/>
    <property type="molecule type" value="Genomic_DNA"/>
</dbReference>
<feature type="transmembrane region" description="Helical" evidence="1">
    <location>
        <begin position="98"/>
        <end position="115"/>
    </location>
</feature>
<evidence type="ECO:0000313" key="3">
    <source>
        <dbReference type="Proteomes" id="UP000515728"/>
    </source>
</evidence>
<name>A0A7G7MSN7_9PSEU</name>